<protein>
    <submittedName>
        <fullName evidence="2">Uncharacterized protein</fullName>
    </submittedName>
</protein>
<feature type="region of interest" description="Disordered" evidence="1">
    <location>
        <begin position="1"/>
        <end position="24"/>
    </location>
</feature>
<evidence type="ECO:0000256" key="1">
    <source>
        <dbReference type="SAM" id="MobiDB-lite"/>
    </source>
</evidence>
<sequence>MTNISCSESIASTPSSTTTSSASKSCSRAEKIGHFLVRVFENSNQVRDKSSVLVWIEEGSGPSLIAHPSCTTNPMHVLVYLLGKIKVDNVANTGNIQSS</sequence>
<dbReference type="AlphaFoldDB" id="A0A8D8QY29"/>
<name>A0A8D8QY29_9HEMI</name>
<dbReference type="EMBL" id="HBUF01106357">
    <property type="protein sequence ID" value="CAG6639284.1"/>
    <property type="molecule type" value="Transcribed_RNA"/>
</dbReference>
<dbReference type="EMBL" id="HBUF01106356">
    <property type="protein sequence ID" value="CAG6639283.1"/>
    <property type="molecule type" value="Transcribed_RNA"/>
</dbReference>
<proteinExistence type="predicted"/>
<dbReference type="EMBL" id="HBUF01106355">
    <property type="protein sequence ID" value="CAG6639282.1"/>
    <property type="molecule type" value="Transcribed_RNA"/>
</dbReference>
<evidence type="ECO:0000313" key="2">
    <source>
        <dbReference type="EMBL" id="CAG6639284.1"/>
    </source>
</evidence>
<reference evidence="2" key="1">
    <citation type="submission" date="2021-05" db="EMBL/GenBank/DDBJ databases">
        <authorList>
            <person name="Alioto T."/>
            <person name="Alioto T."/>
            <person name="Gomez Garrido J."/>
        </authorList>
    </citation>
    <scope>NUCLEOTIDE SEQUENCE</scope>
</reference>
<organism evidence="2">
    <name type="scientific">Cacopsylla melanoneura</name>
    <dbReference type="NCBI Taxonomy" id="428564"/>
    <lineage>
        <taxon>Eukaryota</taxon>
        <taxon>Metazoa</taxon>
        <taxon>Ecdysozoa</taxon>
        <taxon>Arthropoda</taxon>
        <taxon>Hexapoda</taxon>
        <taxon>Insecta</taxon>
        <taxon>Pterygota</taxon>
        <taxon>Neoptera</taxon>
        <taxon>Paraneoptera</taxon>
        <taxon>Hemiptera</taxon>
        <taxon>Sternorrhyncha</taxon>
        <taxon>Psylloidea</taxon>
        <taxon>Psyllidae</taxon>
        <taxon>Psyllinae</taxon>
        <taxon>Cacopsylla</taxon>
    </lineage>
</organism>
<accession>A0A8D8QY29</accession>